<evidence type="ECO:0000313" key="13">
    <source>
        <dbReference type="Proteomes" id="UP000237662"/>
    </source>
</evidence>
<dbReference type="PANTHER" id="PTHR43253:SF1">
    <property type="entry name" value="TRICORN PROTEASE HOMOLOG 2-RELATED"/>
    <property type="match status" value="1"/>
</dbReference>
<dbReference type="AlphaFoldDB" id="A0A2S6I3G5"/>
<feature type="signal peptide" evidence="10">
    <location>
        <begin position="1"/>
        <end position="21"/>
    </location>
</feature>
<evidence type="ECO:0000256" key="6">
    <source>
        <dbReference type="ARBA" id="ARBA00022825"/>
    </source>
</evidence>
<dbReference type="Pfam" id="PF26549">
    <property type="entry name" value="Tricorn_N"/>
    <property type="match status" value="1"/>
</dbReference>
<dbReference type="Gene3D" id="2.130.10.10">
    <property type="entry name" value="YVTN repeat-like/Quinoprotein amine dehydrogenase"/>
    <property type="match status" value="1"/>
</dbReference>
<dbReference type="Proteomes" id="UP000237662">
    <property type="component" value="Unassembled WGS sequence"/>
</dbReference>
<comment type="subcellular location">
    <subcellularLocation>
        <location evidence="1 7">Cytoplasm</location>
    </subcellularLocation>
</comment>
<dbReference type="RefSeq" id="WP_245911496.1">
    <property type="nucleotide sequence ID" value="NZ_PTJC01000006.1"/>
</dbReference>
<dbReference type="Pfam" id="PF14685">
    <property type="entry name" value="PDZ_Tricorn"/>
    <property type="match status" value="1"/>
</dbReference>
<dbReference type="Gene3D" id="2.120.10.60">
    <property type="entry name" value="Tricorn protease N-terminal domain"/>
    <property type="match status" value="1"/>
</dbReference>
<dbReference type="SUPFAM" id="SSF82171">
    <property type="entry name" value="DPP6 N-terminal domain-like"/>
    <property type="match status" value="1"/>
</dbReference>
<keyword evidence="13" id="KW-1185">Reference proteome</keyword>
<keyword evidence="5 7" id="KW-0378">Hydrolase</keyword>
<reference evidence="12 13" key="1">
    <citation type="submission" date="2018-02" db="EMBL/GenBank/DDBJ databases">
        <title>Genomic Encyclopedia of Archaeal and Bacterial Type Strains, Phase II (KMG-II): from individual species to whole genera.</title>
        <authorList>
            <person name="Goeker M."/>
        </authorList>
    </citation>
    <scope>NUCLEOTIDE SEQUENCE [LARGE SCALE GENOMIC DNA]</scope>
    <source>
        <strain evidence="12 13">DSM 29526</strain>
    </source>
</reference>
<dbReference type="EMBL" id="PTJC01000006">
    <property type="protein sequence ID" value="PPK85609.1"/>
    <property type="molecule type" value="Genomic_DNA"/>
</dbReference>
<dbReference type="InterPro" id="IPR029045">
    <property type="entry name" value="ClpP/crotonase-like_dom_sf"/>
</dbReference>
<dbReference type="SMART" id="SM00245">
    <property type="entry name" value="TSPc"/>
    <property type="match status" value="1"/>
</dbReference>
<feature type="active site" description="Charge relay system" evidence="8">
    <location>
        <position position="751"/>
    </location>
</feature>
<keyword evidence="4 7" id="KW-0645">Protease</keyword>
<dbReference type="SUPFAM" id="SSF52096">
    <property type="entry name" value="ClpP/crotonase"/>
    <property type="match status" value="1"/>
</dbReference>
<evidence type="ECO:0000256" key="10">
    <source>
        <dbReference type="SAM" id="SignalP"/>
    </source>
</evidence>
<dbReference type="InterPro" id="IPR015943">
    <property type="entry name" value="WD40/YVTN_repeat-like_dom_sf"/>
</dbReference>
<dbReference type="SUPFAM" id="SSF50156">
    <property type="entry name" value="PDZ domain-like"/>
    <property type="match status" value="1"/>
</dbReference>
<evidence type="ECO:0000256" key="4">
    <source>
        <dbReference type="ARBA" id="ARBA00022670"/>
    </source>
</evidence>
<keyword evidence="3 7" id="KW-0963">Cytoplasm</keyword>
<dbReference type="SUPFAM" id="SSF69304">
    <property type="entry name" value="Tricorn protease N-terminal domain"/>
    <property type="match status" value="1"/>
</dbReference>
<feature type="compositionally biased region" description="Basic and acidic residues" evidence="9">
    <location>
        <begin position="1069"/>
        <end position="1085"/>
    </location>
</feature>
<dbReference type="Pfam" id="PF26550">
    <property type="entry name" value="Tricorn_2nd"/>
    <property type="match status" value="1"/>
</dbReference>
<dbReference type="InterPro" id="IPR029414">
    <property type="entry name" value="Tricorn_PDZ"/>
</dbReference>
<feature type="active site" description="Charge relay system" evidence="8">
    <location>
        <position position="1032"/>
    </location>
</feature>
<organism evidence="12 13">
    <name type="scientific">Neolewinella xylanilytica</name>
    <dbReference type="NCBI Taxonomy" id="1514080"/>
    <lineage>
        <taxon>Bacteria</taxon>
        <taxon>Pseudomonadati</taxon>
        <taxon>Bacteroidota</taxon>
        <taxon>Saprospiria</taxon>
        <taxon>Saprospirales</taxon>
        <taxon>Lewinellaceae</taxon>
        <taxon>Neolewinella</taxon>
    </lineage>
</organism>
<dbReference type="Pfam" id="PF03572">
    <property type="entry name" value="Peptidase_S41"/>
    <property type="match status" value="1"/>
</dbReference>
<dbReference type="PANTHER" id="PTHR43253">
    <property type="entry name" value="TRICORN PROTEASE HOMOLOG 2-RELATED"/>
    <property type="match status" value="1"/>
</dbReference>
<keyword evidence="6 7" id="KW-0720">Serine protease</keyword>
<dbReference type="PIRSF" id="PIRSF036421">
    <property type="entry name" value="Tricorn_protease"/>
    <property type="match status" value="1"/>
</dbReference>
<feature type="active site" description="Nucleophile" evidence="8">
    <location>
        <position position="975"/>
    </location>
</feature>
<dbReference type="CDD" id="cd07562">
    <property type="entry name" value="Peptidase_S41_TRI"/>
    <property type="match status" value="1"/>
</dbReference>
<feature type="chain" id="PRO_5015627457" description="Tricorn protease homolog" evidence="10">
    <location>
        <begin position="22"/>
        <end position="1093"/>
    </location>
</feature>
<dbReference type="InterPro" id="IPR036034">
    <property type="entry name" value="PDZ_sf"/>
</dbReference>
<dbReference type="InterPro" id="IPR012393">
    <property type="entry name" value="Tricorn_protease"/>
</dbReference>
<dbReference type="Gene3D" id="3.30.750.44">
    <property type="match status" value="1"/>
</dbReference>
<dbReference type="GO" id="GO:0006508">
    <property type="term" value="P:proteolysis"/>
    <property type="evidence" value="ECO:0007669"/>
    <property type="project" value="UniProtKB-UniRule"/>
</dbReference>
<evidence type="ECO:0000256" key="3">
    <source>
        <dbReference type="ARBA" id="ARBA00022490"/>
    </source>
</evidence>
<dbReference type="EC" id="3.4.21.-" evidence="7"/>
<dbReference type="Gene3D" id="3.90.226.10">
    <property type="entry name" value="2-enoyl-CoA Hydratase, Chain A, domain 1"/>
    <property type="match status" value="1"/>
</dbReference>
<dbReference type="GO" id="GO:0005737">
    <property type="term" value="C:cytoplasm"/>
    <property type="evidence" value="ECO:0007669"/>
    <property type="project" value="UniProtKB-SubCell"/>
</dbReference>
<keyword evidence="10" id="KW-0732">Signal</keyword>
<feature type="domain" description="Tail specific protease" evidence="11">
    <location>
        <begin position="852"/>
        <end position="1043"/>
    </location>
</feature>
<sequence>MPMFRSLSLLFSLLFTLCLSAQTRLLSDPAISADHLAFAYAGDLWIADRDGDGYRGNVRRLTIAEGTESNPVFSPDGSIIAFSGSYDGNVDVYTVPTEGGIPERLTWHPYDDQVQGFTPDGNRVLFTSQRKVFTNRFNQLFTIGLDGGQVDQLPIPTAFSGAYSADGRYVAYSPNYDASAMWKGYRGGTVSRIWIFDTTDNSITEIPRPEDGSNDMAPQWHDGKVYFRSDRAGEYNLYVFDPATGEVEALTAFDDFPVFDPQAGPDGIVFEQAGYLHILDYASGETRQLEVTVNADILDVRPRYVSGSEHVRTVGVSPSGTRLIFDYRGDILTAPYEYGDVDNLTQTPGVHESYPAWSPDGKTVAYFSDASGEHALHLRSVAQNEVREIALEGTGFYAYPHWSPDSKQLAFVDNGRNLYVLDVASGTVRQVDQDDNYSPGAYRDLFGSWGPNGRYLAYTKTTTTNFERAYIYDTESSTSTPVTDGLANATEPTFDPSGKYLYLAVSTDAGPVVNWFQQSSNDMRSTNDLYLMTLQQETTNPLLRRNDREEIASDDEAEDEDGEADEEEDEEEDEDEPVAFQIDFEGLANRVVHLPVPNGNYHHLASAKEGELLFIGQTDAGSQMHRFSLEDREVKDLIDVAGFEVTGDGEKLLVYHGDRYGITDLGEPKAEDLKSADSYNLSVRIDPRAEWRNIFAEMWRVNRDYFYDPNMHGVDWDAMKEKYEPFLADVKSSDQLYRVMRWMGSELGVGHHRFGGTGTPLEDRETVPGGLLGADYEIANGRYRFARIYGGLNWNQDLEAPLVAPGVNVAAGDYLLAVDGQEITAEDNLYRFFERTAGRNVDLRVGPNADGSDSRIVTVTPVEQEYSLRNRDWVEGNLQKVNEATDGRVAYVYVPNTGYGGFEYFKRYFFPQVNKEAVIVDERFNGGGQIADYYIELLMRPYQNSWTYRYGQIQHAPIASIQGPKVLLIDETAGSGGDLFPYLWRQNELGPIIGKRTWGGLVGVLGYPEFIDGGSVTAPNVAFWDADGYRVENEGVAPDIEVEQLPAAVIEGRDPQLQRAIEEVMKMLEEQPVERPEQPTFEKRGSAAFGNRR</sequence>
<gene>
    <name evidence="12" type="ORF">CLV84_2512</name>
</gene>
<evidence type="ECO:0000313" key="12">
    <source>
        <dbReference type="EMBL" id="PPK85609.1"/>
    </source>
</evidence>
<dbReference type="InterPro" id="IPR005151">
    <property type="entry name" value="Tail-specific_protease"/>
</dbReference>
<dbReference type="GO" id="GO:0008236">
    <property type="term" value="F:serine-type peptidase activity"/>
    <property type="evidence" value="ECO:0007669"/>
    <property type="project" value="UniProtKB-UniRule"/>
</dbReference>
<feature type="compositionally biased region" description="Acidic residues" evidence="9">
    <location>
        <begin position="552"/>
        <end position="576"/>
    </location>
</feature>
<evidence type="ECO:0000256" key="2">
    <source>
        <dbReference type="ARBA" id="ARBA00008524"/>
    </source>
</evidence>
<accession>A0A2S6I3G5</accession>
<evidence type="ECO:0000259" key="11">
    <source>
        <dbReference type="SMART" id="SM00245"/>
    </source>
</evidence>
<dbReference type="Pfam" id="PF14684">
    <property type="entry name" value="Tricorn_C1"/>
    <property type="match status" value="1"/>
</dbReference>
<evidence type="ECO:0000256" key="7">
    <source>
        <dbReference type="PIRNR" id="PIRNR036421"/>
    </source>
</evidence>
<comment type="caution">
    <text evidence="12">The sequence shown here is derived from an EMBL/GenBank/DDBJ whole genome shotgun (WGS) entry which is preliminary data.</text>
</comment>
<protein>
    <recommendedName>
        <fullName evidence="7">Tricorn protease homolog</fullName>
        <ecNumber evidence="7">3.4.21.-</ecNumber>
    </recommendedName>
</protein>
<comment type="function">
    <text evidence="7">Degrades oligopeptides.</text>
</comment>
<evidence type="ECO:0000256" key="9">
    <source>
        <dbReference type="SAM" id="MobiDB-lite"/>
    </source>
</evidence>
<evidence type="ECO:0000256" key="5">
    <source>
        <dbReference type="ARBA" id="ARBA00022801"/>
    </source>
</evidence>
<dbReference type="InterPro" id="IPR028204">
    <property type="entry name" value="Tricorn_C1"/>
</dbReference>
<feature type="region of interest" description="Disordered" evidence="9">
    <location>
        <begin position="1069"/>
        <end position="1093"/>
    </location>
</feature>
<dbReference type="Gene3D" id="2.30.42.10">
    <property type="match status" value="1"/>
</dbReference>
<proteinExistence type="inferred from homology"/>
<evidence type="ECO:0000256" key="8">
    <source>
        <dbReference type="PIRSR" id="PIRSR036421-1"/>
    </source>
</evidence>
<feature type="region of interest" description="Disordered" evidence="9">
    <location>
        <begin position="540"/>
        <end position="576"/>
    </location>
</feature>
<name>A0A2S6I3G5_9BACT</name>
<evidence type="ECO:0000256" key="1">
    <source>
        <dbReference type="ARBA" id="ARBA00004496"/>
    </source>
</evidence>
<comment type="similarity">
    <text evidence="2 7">Belongs to the peptidase S41B family.</text>
</comment>